<protein>
    <submittedName>
        <fullName evidence="4">Uncharacterized protein</fullName>
    </submittedName>
</protein>
<dbReference type="EMBL" id="HBIB01037596">
    <property type="protein sequence ID" value="CAE0262285.1"/>
    <property type="molecule type" value="Transcribed_RNA"/>
</dbReference>
<keyword evidence="2" id="KW-0732">Signal</keyword>
<gene>
    <name evidence="3" type="ORF">PBIL07802_LOCUS24578</name>
    <name evidence="4" type="ORF">PBIL07802_LOCUS24580</name>
</gene>
<evidence type="ECO:0000313" key="3">
    <source>
        <dbReference type="EMBL" id="CAE0262283.1"/>
    </source>
</evidence>
<keyword evidence="1" id="KW-1133">Transmembrane helix</keyword>
<dbReference type="AlphaFoldDB" id="A0A7S3LSQ0"/>
<feature type="chain" id="PRO_5036212170" evidence="2">
    <location>
        <begin position="20"/>
        <end position="223"/>
    </location>
</feature>
<feature type="transmembrane region" description="Helical" evidence="1">
    <location>
        <begin position="200"/>
        <end position="222"/>
    </location>
</feature>
<name>A0A7S3LSQ0_9EUKA</name>
<evidence type="ECO:0000256" key="1">
    <source>
        <dbReference type="SAM" id="Phobius"/>
    </source>
</evidence>
<keyword evidence="1" id="KW-0472">Membrane</keyword>
<dbReference type="EMBL" id="HBIB01037594">
    <property type="protein sequence ID" value="CAE0262283.1"/>
    <property type="molecule type" value="Transcribed_RNA"/>
</dbReference>
<organism evidence="4">
    <name type="scientific">Palpitomonas bilix</name>
    <dbReference type="NCBI Taxonomy" id="652834"/>
    <lineage>
        <taxon>Eukaryota</taxon>
        <taxon>Eukaryota incertae sedis</taxon>
    </lineage>
</organism>
<feature type="signal peptide" evidence="2">
    <location>
        <begin position="1"/>
        <end position="19"/>
    </location>
</feature>
<reference evidence="4" key="1">
    <citation type="submission" date="2021-01" db="EMBL/GenBank/DDBJ databases">
        <authorList>
            <person name="Corre E."/>
            <person name="Pelletier E."/>
            <person name="Niang G."/>
            <person name="Scheremetjew M."/>
            <person name="Finn R."/>
            <person name="Kale V."/>
            <person name="Holt S."/>
            <person name="Cochrane G."/>
            <person name="Meng A."/>
            <person name="Brown T."/>
            <person name="Cohen L."/>
        </authorList>
    </citation>
    <scope>NUCLEOTIDE SEQUENCE</scope>
    <source>
        <strain evidence="4">NIES-2562</strain>
    </source>
</reference>
<sequence>MWAVIQIILFATFVVASQGSIPFDELASASVTAIVAASDNECSSLISQLTTEKCFDDIVVMSSSNKIFFMPLMARNTPDCFDFAMYADPFQQWPNLDEGTSGSFFKETSLVSGINYLTLLGDPELVIQLESDGGQTQCLIRNALKAGVVGNALPEVDVSDSDKQEWKDVIQNNMDMLKEKYGSELGGALGSDDAASSHPALSILLALIVPILIITLAVVHWLV</sequence>
<accession>A0A7S3LSQ0</accession>
<evidence type="ECO:0000313" key="4">
    <source>
        <dbReference type="EMBL" id="CAE0262285.1"/>
    </source>
</evidence>
<keyword evidence="1" id="KW-0812">Transmembrane</keyword>
<evidence type="ECO:0000256" key="2">
    <source>
        <dbReference type="SAM" id="SignalP"/>
    </source>
</evidence>
<proteinExistence type="predicted"/>